<dbReference type="EMBL" id="JAQZAO010000002">
    <property type="protein sequence ID" value="MDD7964638.1"/>
    <property type="molecule type" value="Genomic_DNA"/>
</dbReference>
<name>A0ABT5SSC3_9PSEU</name>
<keyword evidence="1" id="KW-0472">Membrane</keyword>
<feature type="transmembrane region" description="Helical" evidence="1">
    <location>
        <begin position="73"/>
        <end position="94"/>
    </location>
</feature>
<comment type="caution">
    <text evidence="2">The sequence shown here is derived from an EMBL/GenBank/DDBJ whole genome shotgun (WGS) entry which is preliminary data.</text>
</comment>
<keyword evidence="1" id="KW-0812">Transmembrane</keyword>
<protein>
    <submittedName>
        <fullName evidence="2">Uncharacterized protein</fullName>
    </submittedName>
</protein>
<keyword evidence="3" id="KW-1185">Reference proteome</keyword>
<reference evidence="2 3" key="1">
    <citation type="submission" date="2023-02" db="EMBL/GenBank/DDBJ databases">
        <title>Genome sequencing required for Actinomycetospora new species description.</title>
        <authorList>
            <person name="Saimee Y."/>
            <person name="Duangmal K."/>
        </authorList>
    </citation>
    <scope>NUCLEOTIDE SEQUENCE [LARGE SCALE GENOMIC DNA]</scope>
    <source>
        <strain evidence="2 3">DW7H6</strain>
    </source>
</reference>
<organism evidence="2 3">
    <name type="scientific">Actinomycetospora lemnae</name>
    <dbReference type="NCBI Taxonomy" id="3019891"/>
    <lineage>
        <taxon>Bacteria</taxon>
        <taxon>Bacillati</taxon>
        <taxon>Actinomycetota</taxon>
        <taxon>Actinomycetes</taxon>
        <taxon>Pseudonocardiales</taxon>
        <taxon>Pseudonocardiaceae</taxon>
        <taxon>Actinomycetospora</taxon>
    </lineage>
</organism>
<keyword evidence="1" id="KW-1133">Transmembrane helix</keyword>
<accession>A0ABT5SSC3</accession>
<dbReference type="RefSeq" id="WP_274199189.1">
    <property type="nucleotide sequence ID" value="NZ_JAQZAO010000002.1"/>
</dbReference>
<evidence type="ECO:0000313" key="3">
    <source>
        <dbReference type="Proteomes" id="UP001300763"/>
    </source>
</evidence>
<feature type="transmembrane region" description="Helical" evidence="1">
    <location>
        <begin position="30"/>
        <end position="53"/>
    </location>
</feature>
<evidence type="ECO:0000313" key="2">
    <source>
        <dbReference type="EMBL" id="MDD7964638.1"/>
    </source>
</evidence>
<gene>
    <name evidence="2" type="ORF">PGB27_04685</name>
</gene>
<evidence type="ECO:0000256" key="1">
    <source>
        <dbReference type="SAM" id="Phobius"/>
    </source>
</evidence>
<dbReference type="Proteomes" id="UP001300763">
    <property type="component" value="Unassembled WGS sequence"/>
</dbReference>
<sequence>MVAPPPPPGTSTRRPAVPVRRSRLATARRAPFWVLLTSGLVALASAPVVHLAFTDRWRDADGMLPEGLVRLTVLAFFALVISTPTALTSLVLAIRALEEAPVEDVAEYGGGRRVDLVWPDRYATRGRITLEELPDARVTATRRPTGGRILPATVAVAGEPGCRVVPRLQPFGATSYEVTSEGPAIRVTVAERAGGVDTTFEDGRGTRLRWRHRPVAGVTRLTLLDDHGTAWWVRRTGRTSVRAELPDELDPVAARALVLVAEDQMTDATRHGSVVHIPGRDVGAVATGGD</sequence>
<proteinExistence type="predicted"/>